<reference evidence="1" key="1">
    <citation type="submission" date="2024-02" db="EMBL/GenBank/DDBJ databases">
        <title>Metagenome Assembled Genome of Zalaria obscura JY119.</title>
        <authorList>
            <person name="Vighnesh L."/>
            <person name="Jagadeeshwari U."/>
            <person name="Venkata Ramana C."/>
            <person name="Sasikala C."/>
        </authorList>
    </citation>
    <scope>NUCLEOTIDE SEQUENCE</scope>
    <source>
        <strain evidence="1">JY119</strain>
    </source>
</reference>
<name>A0ACC3SCY2_9PEZI</name>
<evidence type="ECO:0000313" key="1">
    <source>
        <dbReference type="EMBL" id="KAK8207634.1"/>
    </source>
</evidence>
<gene>
    <name evidence="1" type="primary">DTD1</name>
    <name evidence="1" type="ORF">M8818_004288</name>
</gene>
<proteinExistence type="predicted"/>
<evidence type="ECO:0000313" key="2">
    <source>
        <dbReference type="Proteomes" id="UP001320706"/>
    </source>
</evidence>
<accession>A0ACC3SCY2</accession>
<organism evidence="1 2">
    <name type="scientific">Zalaria obscura</name>
    <dbReference type="NCBI Taxonomy" id="2024903"/>
    <lineage>
        <taxon>Eukaryota</taxon>
        <taxon>Fungi</taxon>
        <taxon>Dikarya</taxon>
        <taxon>Ascomycota</taxon>
        <taxon>Pezizomycotina</taxon>
        <taxon>Dothideomycetes</taxon>
        <taxon>Dothideomycetidae</taxon>
        <taxon>Dothideales</taxon>
        <taxon>Zalariaceae</taxon>
        <taxon>Zalaria</taxon>
    </lineage>
</organism>
<dbReference type="EMBL" id="JAMKPW020000021">
    <property type="protein sequence ID" value="KAK8207634.1"/>
    <property type="molecule type" value="Genomic_DNA"/>
</dbReference>
<protein>
    <submittedName>
        <fullName evidence="1">D-tyrosyl-tRNA(Tyr) deacylase</fullName>
    </submittedName>
</protein>
<comment type="caution">
    <text evidence="1">The sequence shown here is derived from an EMBL/GenBank/DDBJ whole genome shotgun (WGS) entry which is preliminary data.</text>
</comment>
<keyword evidence="2" id="KW-1185">Reference proteome</keyword>
<dbReference type="Proteomes" id="UP001320706">
    <property type="component" value="Unassembled WGS sequence"/>
</dbReference>
<sequence length="213" mass="23289">MKSLGAFADWAERLDRWINAPQFTLVTNLAVTSLIATSPYLTAASVLQRVKSASVTVDGQLISTIGKGILVFAAVGKEDTKKEVESMANKILKVKLWEDDNGGKWKRNVQDINGEVLCASTKKGNKPDFHKSAPPSQAKELYDHFVAKVQSLYKEEQVKNGVFQAMMDVGLVNDGPVEPAKAPNPTKFDLPEDAETIKGKVQQTFTLPASLLE</sequence>